<reference evidence="1 2" key="1">
    <citation type="journal article" date="2021" name="Commun. Biol.">
        <title>Genomic insights into the host specific adaptation of the Pneumocystis genus.</title>
        <authorList>
            <person name="Cisse O.H."/>
            <person name="Ma L."/>
            <person name="Dekker J.P."/>
            <person name="Khil P.P."/>
            <person name="Youn J.-H."/>
            <person name="Brenchley J.M."/>
            <person name="Blair R."/>
            <person name="Pahar B."/>
            <person name="Chabe M."/>
            <person name="Van Rompay K.K.A."/>
            <person name="Keesler R."/>
            <person name="Sukura A."/>
            <person name="Hirsch V."/>
            <person name="Kutty G."/>
            <person name="Liu Y."/>
            <person name="Peng L."/>
            <person name="Chen J."/>
            <person name="Song J."/>
            <person name="Weissenbacher-Lang C."/>
            <person name="Xu J."/>
            <person name="Upham N.S."/>
            <person name="Stajich J.E."/>
            <person name="Cuomo C.A."/>
            <person name="Cushion M.T."/>
            <person name="Kovacs J.A."/>
        </authorList>
    </citation>
    <scope>NUCLEOTIDE SEQUENCE [LARGE SCALE GENOMIC DNA]</scope>
    <source>
        <strain evidence="1 2">RABM</strain>
    </source>
</reference>
<sequence>MPTIILDKEDLFNALNCNYTTREFEELCFDFGLELEEDTSELEIVNEISKRPQLKIDVPANRYDLLCFEGISRALNIFLGHQKAPQFKLFKPEKMQILNVSKETAEIRPFISAAILKGLNFTKNRYESFISLQEKLHLSICRNRSLASIGTHDLDTIQGPFSYEAHKPEDVNFIPLNQKKSMNMVELFEFYKDDKHIGKFLHLIKESPIYPVLYDSNRTVCSLPPIINSEHSKITLNTKNVLIEVTATDQTKLEIVTNIMIAMFSCYSEEPFTIEPVQVISPHNQCSRIWPKIDPYIKSVEISYINSCCGLNLSAEEISKLLEKMGFSSKQSTSLELLDIFVPITRPDILHQCDIMEEVAVAYGYNLLKKPFTNKVSTIGKPLPLNKLTDVLRKECSMAGWSEVMPLILCSHDENFKYLGKTDDSLSVTLANPKSSDYQIIRTSLIPGLLKTIRENKKHPLPIKIFEISDIVLKNNDEETLCKNKRLWSAAYFSNTSGFEIIHGLLDKIMNMLSTNKVTPESKDPGYWIQNAEDSIFLKGRCAKVFLRLKNMLEINIGTFGILHPNVLKAFEIPFVGAQVLAWSIKDSKSKKHLSALVTKKTLSESTLIALNEIYDELINVEHIYSQDIDKLNLFYRPDLNASLTKIHIWAQEKFKKIVYLDADAFCLKNIDELFDLDTNFAAIPDISWPDIFNSGVFVTKPNNIVYNSLINLAKNNISFDEFNIGGDQGLLNSYFSKWHRLPFIYNVVPSFSYQYLPAYNKFKSEISVVHFAGMKKPWILDKHSTNYKPYDELIDKWQSILKKHTTDQNFKKILSSENKSFTEKNIYISDQASEESHKEKVSYKPVIHETFDLNKVKSGHKQSKKQNMSSILSEATIFDNINYENEWNKPFDPKESSFKPQSPLPMPENIKKEMEKYNIHKNVVETKKISPFSWNERSKTTRVFLNEEPSKEEIDISKYQVKITSKNVFLYYKTKETADS</sequence>
<evidence type="ECO:0000313" key="2">
    <source>
        <dbReference type="Proteomes" id="UP000768646"/>
    </source>
</evidence>
<comment type="caution">
    <text evidence="1">The sequence shown here is derived from an EMBL/GenBank/DDBJ whole genome shotgun (WGS) entry which is preliminary data.</text>
</comment>
<proteinExistence type="predicted"/>
<organism evidence="1 2">
    <name type="scientific">Pneumocystis oryctolagi</name>
    <dbReference type="NCBI Taxonomy" id="42067"/>
    <lineage>
        <taxon>Eukaryota</taxon>
        <taxon>Fungi</taxon>
        <taxon>Dikarya</taxon>
        <taxon>Ascomycota</taxon>
        <taxon>Taphrinomycotina</taxon>
        <taxon>Pneumocystomycetes</taxon>
        <taxon>Pneumocystaceae</taxon>
        <taxon>Pneumocystis</taxon>
    </lineage>
</organism>
<evidence type="ECO:0000313" key="1">
    <source>
        <dbReference type="EMBL" id="KAG4306103.1"/>
    </source>
</evidence>
<name>A0ACB7CES9_9ASCO</name>
<accession>A0ACB7CES9</accession>
<dbReference type="Proteomes" id="UP000768646">
    <property type="component" value="Unassembled WGS sequence"/>
</dbReference>
<keyword evidence="2" id="KW-1185">Reference proteome</keyword>
<gene>
    <name evidence="1" type="ORF">PORY_000091</name>
</gene>
<dbReference type="EMBL" id="JABTEG010000001">
    <property type="protein sequence ID" value="KAG4306103.1"/>
    <property type="molecule type" value="Genomic_DNA"/>
</dbReference>
<protein>
    <submittedName>
        <fullName evidence="1">Uncharacterized protein</fullName>
    </submittedName>
</protein>